<evidence type="ECO:0000313" key="2">
    <source>
        <dbReference type="Proteomes" id="UP000250675"/>
    </source>
</evidence>
<dbReference type="EMBL" id="UASO01000004">
    <property type="protein sequence ID" value="SQC21998.1"/>
    <property type="molecule type" value="Genomic_DNA"/>
</dbReference>
<organism evidence="1 2">
    <name type="scientific">Klebsiella pneumoniae</name>
    <dbReference type="NCBI Taxonomy" id="573"/>
    <lineage>
        <taxon>Bacteria</taxon>
        <taxon>Pseudomonadati</taxon>
        <taxon>Pseudomonadota</taxon>
        <taxon>Gammaproteobacteria</taxon>
        <taxon>Enterobacterales</taxon>
        <taxon>Enterobacteriaceae</taxon>
        <taxon>Klebsiella/Raoultella group</taxon>
        <taxon>Klebsiella</taxon>
        <taxon>Klebsiella pneumoniae complex</taxon>
    </lineage>
</organism>
<gene>
    <name evidence="1" type="ORF">NCTC9645_02662</name>
</gene>
<reference evidence="1 2" key="1">
    <citation type="submission" date="2018-06" db="EMBL/GenBank/DDBJ databases">
        <authorList>
            <consortium name="Pathogen Informatics"/>
            <person name="Doyle S."/>
        </authorList>
    </citation>
    <scope>NUCLEOTIDE SEQUENCE [LARGE SCALE GENOMIC DNA]</scope>
    <source>
        <strain evidence="1 2">NCTC9645</strain>
    </source>
</reference>
<sequence length="52" mass="5651">MLDRIVFGEGLRLFEAAGVDGGKFIFAGFMGGIDKLLGDPVCANNCETYHKR</sequence>
<protein>
    <submittedName>
        <fullName evidence="1">Uncharacterized protein</fullName>
    </submittedName>
</protein>
<proteinExistence type="predicted"/>
<name>A0A2X3CYD2_KLEPN</name>
<accession>A0A2X3CYD2</accession>
<dbReference type="Proteomes" id="UP000250675">
    <property type="component" value="Unassembled WGS sequence"/>
</dbReference>
<dbReference type="AlphaFoldDB" id="A0A2X3CYD2"/>
<evidence type="ECO:0000313" key="1">
    <source>
        <dbReference type="EMBL" id="SQC21998.1"/>
    </source>
</evidence>